<dbReference type="InterPro" id="IPR001279">
    <property type="entry name" value="Metallo-B-lactamas"/>
</dbReference>
<protein>
    <submittedName>
        <fullName evidence="6">MBL fold metallo-hydrolase</fullName>
    </submittedName>
</protein>
<dbReference type="CDD" id="cd07720">
    <property type="entry name" value="OPHC2-like_MBL-fold"/>
    <property type="match status" value="1"/>
</dbReference>
<organism evidence="6 7">
    <name type="scientific">Neisseria subflava</name>
    <dbReference type="NCBI Taxonomy" id="28449"/>
    <lineage>
        <taxon>Bacteria</taxon>
        <taxon>Pseudomonadati</taxon>
        <taxon>Pseudomonadota</taxon>
        <taxon>Betaproteobacteria</taxon>
        <taxon>Neisseriales</taxon>
        <taxon>Neisseriaceae</taxon>
        <taxon>Neisseria</taxon>
    </lineage>
</organism>
<gene>
    <name evidence="6" type="ORF">KCG53_00900</name>
</gene>
<dbReference type="SUPFAM" id="SSF56281">
    <property type="entry name" value="Metallo-hydrolase/oxidoreductase"/>
    <property type="match status" value="1"/>
</dbReference>
<evidence type="ECO:0000256" key="2">
    <source>
        <dbReference type="ARBA" id="ARBA00022723"/>
    </source>
</evidence>
<dbReference type="PANTHER" id="PTHR42978">
    <property type="entry name" value="QUORUM-QUENCHING LACTONASE YTNP-RELATED-RELATED"/>
    <property type="match status" value="1"/>
</dbReference>
<evidence type="ECO:0000256" key="3">
    <source>
        <dbReference type="ARBA" id="ARBA00022801"/>
    </source>
</evidence>
<proteinExistence type="inferred from homology"/>
<name>A0A9X9I6C3_NEISU</name>
<dbReference type="SMART" id="SM00849">
    <property type="entry name" value="Lactamase_B"/>
    <property type="match status" value="1"/>
</dbReference>
<keyword evidence="3" id="KW-0378">Hydrolase</keyword>
<keyword evidence="4" id="KW-0862">Zinc</keyword>
<reference evidence="6" key="1">
    <citation type="submission" date="2021-04" db="EMBL/GenBank/DDBJ databases">
        <title>Characterizing Neisseria spp. as novel respiratory pathobionts in bronchiectasis.</title>
        <authorList>
            <person name="Li L."/>
            <person name="Mac Aogain M."/>
            <person name="Xu T."/>
            <person name="Jaggi T.K."/>
            <person name="Chan L.Y."/>
            <person name="Keir H.R."/>
            <person name="Dicker A.J."/>
            <person name="Qu J."/>
            <person name="Liu Y."/>
            <person name="Chen H.S."/>
            <person name="Koh M.S."/>
            <person name="Ong T.H."/>
            <person name="Lim A.Y.H."/>
            <person name="Abisheganaden J."/>
            <person name="Low T.B."/>
            <person name="Oliver B.G."/>
            <person name="Tan N.S."/>
            <person name="Fang M."/>
            <person name="Chalmers J.D."/>
            <person name="Chotirmall S.H."/>
        </authorList>
    </citation>
    <scope>NUCLEOTIDE SEQUENCE</scope>
    <source>
        <strain evidence="6">CG0073</strain>
    </source>
</reference>
<sequence>MVGDFEVTALYDGFLSVSPQLFQPFSNKSAAELDDLIAREFSPLEADKGVNTAVICFLANTGKNLILLDSGTDDVDIMGKNTGKLVNSMKAAGYTPEQVDILLPTHMHFDHVSGLTHDGKMVFLNATLLLAKEEKGFWLDQKMDQIPEAIRGFAQLARDAVAPYVKADRVKFYKTGEEVIPGMVSKPSPGHTPGHNGIEFTSNGQTMLIWGDLMHNHAQQMADPNIAVELDMNQDQARASREAALKDVAARKIWVAGAHLPFPGLGHVRAESNGSYTWVPVEYTPIEIDGKVQ</sequence>
<evidence type="ECO:0000313" key="7">
    <source>
        <dbReference type="Proteomes" id="UP001057336"/>
    </source>
</evidence>
<dbReference type="InterPro" id="IPR036866">
    <property type="entry name" value="RibonucZ/Hydroxyglut_hydro"/>
</dbReference>
<evidence type="ECO:0000256" key="1">
    <source>
        <dbReference type="ARBA" id="ARBA00007749"/>
    </source>
</evidence>
<feature type="domain" description="Metallo-beta-lactamase" evidence="5">
    <location>
        <begin position="53"/>
        <end position="259"/>
    </location>
</feature>
<dbReference type="EMBL" id="CP073118">
    <property type="protein sequence ID" value="UTG76267.1"/>
    <property type="molecule type" value="Genomic_DNA"/>
</dbReference>
<dbReference type="GO" id="GO:0016787">
    <property type="term" value="F:hydrolase activity"/>
    <property type="evidence" value="ECO:0007669"/>
    <property type="project" value="UniProtKB-KW"/>
</dbReference>
<keyword evidence="2" id="KW-0479">Metal-binding</keyword>
<dbReference type="Gene3D" id="3.60.15.10">
    <property type="entry name" value="Ribonuclease Z/Hydroxyacylglutathione hydrolase-like"/>
    <property type="match status" value="1"/>
</dbReference>
<evidence type="ECO:0000259" key="5">
    <source>
        <dbReference type="SMART" id="SM00849"/>
    </source>
</evidence>
<evidence type="ECO:0000313" key="6">
    <source>
        <dbReference type="EMBL" id="UTG76267.1"/>
    </source>
</evidence>
<dbReference type="AlphaFoldDB" id="A0A9X9I6C3"/>
<dbReference type="Pfam" id="PF00753">
    <property type="entry name" value="Lactamase_B"/>
    <property type="match status" value="1"/>
</dbReference>
<comment type="similarity">
    <text evidence="1">Belongs to the metallo-beta-lactamase superfamily.</text>
</comment>
<dbReference type="Proteomes" id="UP001057336">
    <property type="component" value="Chromosome"/>
</dbReference>
<dbReference type="GO" id="GO:0046872">
    <property type="term" value="F:metal ion binding"/>
    <property type="evidence" value="ECO:0007669"/>
    <property type="project" value="UniProtKB-KW"/>
</dbReference>
<dbReference type="InterPro" id="IPR051013">
    <property type="entry name" value="MBL_superfamily_lactonases"/>
</dbReference>
<evidence type="ECO:0000256" key="4">
    <source>
        <dbReference type="ARBA" id="ARBA00022833"/>
    </source>
</evidence>
<accession>A0A9X9I6C3</accession>
<dbReference type="PANTHER" id="PTHR42978:SF6">
    <property type="entry name" value="QUORUM-QUENCHING LACTONASE YTNP-RELATED"/>
    <property type="match status" value="1"/>
</dbReference>